<evidence type="ECO:0000313" key="3">
    <source>
        <dbReference type="Proteomes" id="UP000471381"/>
    </source>
</evidence>
<keyword evidence="2" id="KW-0012">Acyltransferase</keyword>
<accession>A0A6N9TBL6</accession>
<dbReference type="PANTHER" id="PTHR43415">
    <property type="entry name" value="SPERMIDINE N(1)-ACETYLTRANSFERASE"/>
    <property type="match status" value="1"/>
</dbReference>
<organism evidence="2 3">
    <name type="scientific">Alteromonas genovensis</name>
    <dbReference type="NCBI Taxonomy" id="471225"/>
    <lineage>
        <taxon>Bacteria</taxon>
        <taxon>Pseudomonadati</taxon>
        <taxon>Pseudomonadota</taxon>
        <taxon>Gammaproteobacteria</taxon>
        <taxon>Alteromonadales</taxon>
        <taxon>Alteromonadaceae</taxon>
        <taxon>Alteromonas/Salinimonas group</taxon>
        <taxon>Alteromonas</taxon>
    </lineage>
</organism>
<dbReference type="SUPFAM" id="SSF55729">
    <property type="entry name" value="Acyl-CoA N-acyltransferases (Nat)"/>
    <property type="match status" value="1"/>
</dbReference>
<dbReference type="Proteomes" id="UP000471381">
    <property type="component" value="Unassembled WGS sequence"/>
</dbReference>
<comment type="caution">
    <text evidence="2">The sequence shown here is derived from an EMBL/GenBank/DDBJ whole genome shotgun (WGS) entry which is preliminary data.</text>
</comment>
<name>A0A6N9TBL6_9ALTE</name>
<dbReference type="InterPro" id="IPR020036">
    <property type="entry name" value="PseH"/>
</dbReference>
<dbReference type="EC" id="2.3.1.202" evidence="2"/>
<evidence type="ECO:0000259" key="1">
    <source>
        <dbReference type="Pfam" id="PF13302"/>
    </source>
</evidence>
<sequence>MASYSPKSRFSLLSHNELETVLNWRNKPHIRQNMHHQETITWTQHSQWYEALTNDDSRLFFVFYQNDRPIGVLNFSQYPSVPDTFEWGCYIGEDNAWPGSGLLLEIAALQFALEIESANALYAEVLSFNKSVIKLHTLFQYMPLEDGPSFVRDEEEHCVKRFKYKREQWQHNKAIVLNRLPKQICAAARNIEFEV</sequence>
<keyword evidence="2" id="KW-0808">Transferase</keyword>
<dbReference type="InterPro" id="IPR016181">
    <property type="entry name" value="Acyl_CoA_acyltransferase"/>
</dbReference>
<dbReference type="Pfam" id="PF13302">
    <property type="entry name" value="Acetyltransf_3"/>
    <property type="match status" value="1"/>
</dbReference>
<evidence type="ECO:0000313" key="2">
    <source>
        <dbReference type="EMBL" id="NDW14684.1"/>
    </source>
</evidence>
<feature type="domain" description="N-acetyltransferase" evidence="1">
    <location>
        <begin position="14"/>
        <end position="136"/>
    </location>
</feature>
<dbReference type="AlphaFoldDB" id="A0A6N9TBL6"/>
<proteinExistence type="predicted"/>
<dbReference type="EMBL" id="JAAAWO010000002">
    <property type="protein sequence ID" value="NDW14684.1"/>
    <property type="molecule type" value="Genomic_DNA"/>
</dbReference>
<protein>
    <submittedName>
        <fullName evidence="2">UDP-4-amino-4, 6-dideoxy-N-acetyl-beta-L-altrosamine N-acetyltransferase</fullName>
        <ecNumber evidence="2">2.3.1.202</ecNumber>
    </submittedName>
</protein>
<dbReference type="RefSeq" id="WP_163105265.1">
    <property type="nucleotide sequence ID" value="NZ_JAAAWO010000002.1"/>
</dbReference>
<keyword evidence="3" id="KW-1185">Reference proteome</keyword>
<reference evidence="2 3" key="1">
    <citation type="submission" date="2020-01" db="EMBL/GenBank/DDBJ databases">
        <title>Genomes of bacteria type strains.</title>
        <authorList>
            <person name="Chen J."/>
            <person name="Zhu S."/>
            <person name="Yang J."/>
        </authorList>
    </citation>
    <scope>NUCLEOTIDE SEQUENCE [LARGE SCALE GENOMIC DNA]</scope>
    <source>
        <strain evidence="2 3">LMG 24078</strain>
    </source>
</reference>
<gene>
    <name evidence="2" type="primary">pseH</name>
    <name evidence="2" type="ORF">GTQ48_03940</name>
</gene>
<dbReference type="GO" id="GO:0016747">
    <property type="term" value="F:acyltransferase activity, transferring groups other than amino-acyl groups"/>
    <property type="evidence" value="ECO:0007669"/>
    <property type="project" value="InterPro"/>
</dbReference>
<dbReference type="NCBIfam" id="TIGR03585">
    <property type="entry name" value="PseH"/>
    <property type="match status" value="1"/>
</dbReference>
<dbReference type="PANTHER" id="PTHR43415:SF3">
    <property type="entry name" value="GNAT-FAMILY ACETYLTRANSFERASE"/>
    <property type="match status" value="1"/>
</dbReference>
<dbReference type="InterPro" id="IPR000182">
    <property type="entry name" value="GNAT_dom"/>
</dbReference>
<dbReference type="Gene3D" id="3.40.630.30">
    <property type="match status" value="1"/>
</dbReference>